<gene>
    <name evidence="12 15" type="primary">folD</name>
    <name evidence="15" type="ORF">QJ522_20565</name>
</gene>
<dbReference type="FunFam" id="3.40.50.720:FF:000189">
    <property type="entry name" value="Bifunctional protein FolD"/>
    <property type="match status" value="1"/>
</dbReference>
<evidence type="ECO:0000256" key="5">
    <source>
        <dbReference type="ARBA" id="ARBA00022801"/>
    </source>
</evidence>
<dbReference type="Proteomes" id="UP001431776">
    <property type="component" value="Unassembled WGS sequence"/>
</dbReference>
<comment type="caution">
    <text evidence="12">Lacks conserved residue(s) required for the propagation of feature annotation.</text>
</comment>
<dbReference type="NCBIfam" id="NF010783">
    <property type="entry name" value="PRK14186.1"/>
    <property type="match status" value="1"/>
</dbReference>
<dbReference type="InterPro" id="IPR020867">
    <property type="entry name" value="THF_DH/CycHdrlase_CS"/>
</dbReference>
<keyword evidence="3 12" id="KW-0028">Amino-acid biosynthesis</keyword>
<dbReference type="InterPro" id="IPR046346">
    <property type="entry name" value="Aminoacid_DH-like_N_sf"/>
</dbReference>
<dbReference type="GO" id="GO:0009086">
    <property type="term" value="P:methionine biosynthetic process"/>
    <property type="evidence" value="ECO:0007669"/>
    <property type="project" value="UniProtKB-KW"/>
</dbReference>
<evidence type="ECO:0000256" key="9">
    <source>
        <dbReference type="ARBA" id="ARBA00023167"/>
    </source>
</evidence>
<evidence type="ECO:0000259" key="13">
    <source>
        <dbReference type="Pfam" id="PF00763"/>
    </source>
</evidence>
<keyword evidence="4 12" id="KW-0658">Purine biosynthesis</keyword>
<dbReference type="PROSITE" id="PS00767">
    <property type="entry name" value="THF_DHG_CYH_2"/>
    <property type="match status" value="1"/>
</dbReference>
<dbReference type="Pfam" id="PF02882">
    <property type="entry name" value="THF_DHG_CYH_C"/>
    <property type="match status" value="1"/>
</dbReference>
<evidence type="ECO:0000256" key="8">
    <source>
        <dbReference type="ARBA" id="ARBA00023102"/>
    </source>
</evidence>
<evidence type="ECO:0000256" key="10">
    <source>
        <dbReference type="ARBA" id="ARBA00023268"/>
    </source>
</evidence>
<feature type="domain" description="Tetrahydrofolate dehydrogenase/cyclohydrolase catalytic" evidence="13">
    <location>
        <begin position="6"/>
        <end position="120"/>
    </location>
</feature>
<feature type="domain" description="Tetrahydrofolate dehydrogenase/cyclohydrolase NAD(P)-binding" evidence="14">
    <location>
        <begin position="139"/>
        <end position="291"/>
    </location>
</feature>
<dbReference type="SUPFAM" id="SSF53223">
    <property type="entry name" value="Aminoacid dehydrogenase-like, N-terminal domain"/>
    <property type="match status" value="1"/>
</dbReference>
<evidence type="ECO:0000256" key="3">
    <source>
        <dbReference type="ARBA" id="ARBA00022605"/>
    </source>
</evidence>
<evidence type="ECO:0000313" key="15">
    <source>
        <dbReference type="EMBL" id="MDI6451467.1"/>
    </source>
</evidence>
<dbReference type="SUPFAM" id="SSF51735">
    <property type="entry name" value="NAD(P)-binding Rossmann-fold domains"/>
    <property type="match status" value="1"/>
</dbReference>
<dbReference type="PANTHER" id="PTHR48099">
    <property type="entry name" value="C-1-TETRAHYDROFOLATE SYNTHASE, CYTOPLASMIC-RELATED"/>
    <property type="match status" value="1"/>
</dbReference>
<protein>
    <recommendedName>
        <fullName evidence="12">Bifunctional protein FolD</fullName>
    </recommendedName>
    <domain>
        <recommendedName>
            <fullName evidence="12">Methylenetetrahydrofolate dehydrogenase</fullName>
            <ecNumber evidence="12">1.5.1.5</ecNumber>
        </recommendedName>
    </domain>
    <domain>
        <recommendedName>
            <fullName evidence="12">Methenyltetrahydrofolate cyclohydrolase</fullName>
            <ecNumber evidence="12">3.5.4.9</ecNumber>
        </recommendedName>
    </domain>
</protein>
<dbReference type="Gene3D" id="3.40.50.10860">
    <property type="entry name" value="Leucine Dehydrogenase, chain A, domain 1"/>
    <property type="match status" value="1"/>
</dbReference>
<keyword evidence="8 12" id="KW-0368">Histidine biosynthesis</keyword>
<dbReference type="GO" id="GO:0006164">
    <property type="term" value="P:purine nucleotide biosynthetic process"/>
    <property type="evidence" value="ECO:0007669"/>
    <property type="project" value="UniProtKB-KW"/>
</dbReference>
<evidence type="ECO:0000313" key="16">
    <source>
        <dbReference type="Proteomes" id="UP001431776"/>
    </source>
</evidence>
<keyword evidence="5 12" id="KW-0378">Hydrolase</keyword>
<proteinExistence type="inferred from homology"/>
<dbReference type="InterPro" id="IPR020631">
    <property type="entry name" value="THF_DH/CycHdrlase_NAD-bd_dom"/>
</dbReference>
<dbReference type="Gene3D" id="3.40.50.720">
    <property type="entry name" value="NAD(P)-binding Rossmann-like Domain"/>
    <property type="match status" value="1"/>
</dbReference>
<comment type="caution">
    <text evidence="15">The sequence shown here is derived from an EMBL/GenBank/DDBJ whole genome shotgun (WGS) entry which is preliminary data.</text>
</comment>
<dbReference type="PRINTS" id="PR00085">
    <property type="entry name" value="THFDHDRGNASE"/>
</dbReference>
<dbReference type="PANTHER" id="PTHR48099:SF5">
    <property type="entry name" value="C-1-TETRAHYDROFOLATE SYNTHASE, CYTOPLASMIC"/>
    <property type="match status" value="1"/>
</dbReference>
<dbReference type="GO" id="GO:0000105">
    <property type="term" value="P:L-histidine biosynthetic process"/>
    <property type="evidence" value="ECO:0007669"/>
    <property type="project" value="UniProtKB-KW"/>
</dbReference>
<dbReference type="EC" id="1.5.1.5" evidence="12"/>
<dbReference type="InterPro" id="IPR000672">
    <property type="entry name" value="THF_DH/CycHdrlase"/>
</dbReference>
<dbReference type="Pfam" id="PF00763">
    <property type="entry name" value="THF_DHG_CYH"/>
    <property type="match status" value="1"/>
</dbReference>
<name>A0AAW6U4H5_9BACT</name>
<feature type="binding site" evidence="12">
    <location>
        <position position="235"/>
    </location>
    <ligand>
        <name>NADP(+)</name>
        <dbReference type="ChEBI" id="CHEBI:58349"/>
    </ligand>
</feature>
<evidence type="ECO:0000256" key="4">
    <source>
        <dbReference type="ARBA" id="ARBA00022755"/>
    </source>
</evidence>
<keyword evidence="2 12" id="KW-0554">One-carbon metabolism</keyword>
<dbReference type="GO" id="GO:0035999">
    <property type="term" value="P:tetrahydrofolate interconversion"/>
    <property type="evidence" value="ECO:0007669"/>
    <property type="project" value="UniProtKB-UniRule"/>
</dbReference>
<keyword evidence="7 12" id="KW-0560">Oxidoreductase</keyword>
<dbReference type="HAMAP" id="MF_01576">
    <property type="entry name" value="THF_DHG_CYH"/>
    <property type="match status" value="1"/>
</dbReference>
<dbReference type="PROSITE" id="PS00766">
    <property type="entry name" value="THF_DHG_CYH_1"/>
    <property type="match status" value="1"/>
</dbReference>
<keyword evidence="10 12" id="KW-0511">Multifunctional enzyme</keyword>
<keyword evidence="9 12" id="KW-0486">Methionine biosynthesis</keyword>
<evidence type="ECO:0000256" key="7">
    <source>
        <dbReference type="ARBA" id="ARBA00023002"/>
    </source>
</evidence>
<comment type="catalytic activity">
    <reaction evidence="11 12">
        <text>(6R)-5,10-methenyltetrahydrofolate + H2O = (6R)-10-formyltetrahydrofolate + H(+)</text>
        <dbReference type="Rhea" id="RHEA:23700"/>
        <dbReference type="ChEBI" id="CHEBI:15377"/>
        <dbReference type="ChEBI" id="CHEBI:15378"/>
        <dbReference type="ChEBI" id="CHEBI:57455"/>
        <dbReference type="ChEBI" id="CHEBI:195366"/>
        <dbReference type="EC" id="3.5.4.9"/>
    </reaction>
</comment>
<dbReference type="EC" id="3.5.4.9" evidence="12"/>
<evidence type="ECO:0000256" key="11">
    <source>
        <dbReference type="ARBA" id="ARBA00036357"/>
    </source>
</evidence>
<dbReference type="GO" id="GO:0005829">
    <property type="term" value="C:cytosol"/>
    <property type="evidence" value="ECO:0007669"/>
    <property type="project" value="TreeGrafter"/>
</dbReference>
<evidence type="ECO:0000256" key="6">
    <source>
        <dbReference type="ARBA" id="ARBA00022857"/>
    </source>
</evidence>
<dbReference type="CDD" id="cd01080">
    <property type="entry name" value="NAD_bind_m-THF_DH_Cyclohyd"/>
    <property type="match status" value="1"/>
</dbReference>
<accession>A0AAW6U4H5</accession>
<evidence type="ECO:0000256" key="2">
    <source>
        <dbReference type="ARBA" id="ARBA00022563"/>
    </source>
</evidence>
<dbReference type="InterPro" id="IPR036291">
    <property type="entry name" value="NAD(P)-bd_dom_sf"/>
</dbReference>
<dbReference type="AlphaFoldDB" id="A0AAW6U4H5"/>
<dbReference type="EMBL" id="JASCXX010000037">
    <property type="protein sequence ID" value="MDI6451467.1"/>
    <property type="molecule type" value="Genomic_DNA"/>
</dbReference>
<comment type="similarity">
    <text evidence="12">Belongs to the tetrahydrofolate dehydrogenase/cyclohydrolase family.</text>
</comment>
<dbReference type="InterPro" id="IPR020630">
    <property type="entry name" value="THF_DH/CycHdrlase_cat_dom"/>
</dbReference>
<evidence type="ECO:0000256" key="12">
    <source>
        <dbReference type="HAMAP-Rule" id="MF_01576"/>
    </source>
</evidence>
<comment type="catalytic activity">
    <reaction evidence="12">
        <text>(6R)-5,10-methylene-5,6,7,8-tetrahydrofolate + NADP(+) = (6R)-5,10-methenyltetrahydrofolate + NADPH</text>
        <dbReference type="Rhea" id="RHEA:22812"/>
        <dbReference type="ChEBI" id="CHEBI:15636"/>
        <dbReference type="ChEBI" id="CHEBI:57455"/>
        <dbReference type="ChEBI" id="CHEBI:57783"/>
        <dbReference type="ChEBI" id="CHEBI:58349"/>
        <dbReference type="EC" id="1.5.1.5"/>
    </reaction>
</comment>
<comment type="pathway">
    <text evidence="1 12">One-carbon metabolism; tetrahydrofolate interconversion.</text>
</comment>
<dbReference type="GO" id="GO:0004488">
    <property type="term" value="F:methylenetetrahydrofolate dehydrogenase (NADP+) activity"/>
    <property type="evidence" value="ECO:0007669"/>
    <property type="project" value="UniProtKB-UniRule"/>
</dbReference>
<reference evidence="15" key="1">
    <citation type="submission" date="2023-05" db="EMBL/GenBank/DDBJ databases">
        <title>Anaerotaeda fermentans gen. nov., sp. nov., a novel anaerobic planctomycete of the new family within the order Sedimentisphaerales isolated from Taman Peninsula, Russia.</title>
        <authorList>
            <person name="Khomyakova M.A."/>
            <person name="Merkel A.Y."/>
            <person name="Slobodkin A.I."/>
        </authorList>
    </citation>
    <scope>NUCLEOTIDE SEQUENCE</scope>
    <source>
        <strain evidence="15">M17dextr</strain>
    </source>
</reference>
<comment type="subunit">
    <text evidence="12">Homodimer.</text>
</comment>
<keyword evidence="16" id="KW-1185">Reference proteome</keyword>
<sequence>MTATIIDGKQVAADIRAELKAEVASLKAKGIVPGLGVILVGDDPASNSYVTAKERTCEELGIYSDDNRLPAETSQDELMALIGKMNADPKINGILVQLPLPKHMNESEVLFAINPDKDVDGFHPVSVGKMVVGEKAFLSCTPHGVLHLLIRSGVKIDGAHVVIVGRSNIVGKPLANMLIQKSPTGNATVTVCHTRTKDLACHTRQADILVAAAGRPNTITADMVKDGAVVIDVGVNRIEDAGKKSGYRLVGDVDFEAVKEKASLITPVPGGVGPMTITMLMVNTVLSAKRAAGIEPL</sequence>
<dbReference type="FunFam" id="3.40.50.10860:FF:000001">
    <property type="entry name" value="Bifunctional protein FolD"/>
    <property type="match status" value="1"/>
</dbReference>
<feature type="binding site" evidence="12">
    <location>
        <begin position="165"/>
        <end position="167"/>
    </location>
    <ligand>
        <name>NADP(+)</name>
        <dbReference type="ChEBI" id="CHEBI:58349"/>
    </ligand>
</feature>
<comment type="function">
    <text evidence="12">Catalyzes the oxidation of 5,10-methylenetetrahydrofolate to 5,10-methenyltetrahydrofolate and then the hydrolysis of 5,10-methenyltetrahydrofolate to 10-formyltetrahydrofolate.</text>
</comment>
<dbReference type="RefSeq" id="WP_349246874.1">
    <property type="nucleotide sequence ID" value="NZ_JASCXX010000037.1"/>
</dbReference>
<keyword evidence="6 12" id="KW-0521">NADP</keyword>
<organism evidence="15 16">
    <name type="scientific">Anaerobaca lacustris</name>
    <dbReference type="NCBI Taxonomy" id="3044600"/>
    <lineage>
        <taxon>Bacteria</taxon>
        <taxon>Pseudomonadati</taxon>
        <taxon>Planctomycetota</taxon>
        <taxon>Phycisphaerae</taxon>
        <taxon>Sedimentisphaerales</taxon>
        <taxon>Anaerobacaceae</taxon>
        <taxon>Anaerobaca</taxon>
    </lineage>
</organism>
<dbReference type="GO" id="GO:0004477">
    <property type="term" value="F:methenyltetrahydrofolate cyclohydrolase activity"/>
    <property type="evidence" value="ECO:0007669"/>
    <property type="project" value="UniProtKB-UniRule"/>
</dbReference>
<evidence type="ECO:0000256" key="1">
    <source>
        <dbReference type="ARBA" id="ARBA00004777"/>
    </source>
</evidence>
<evidence type="ECO:0000259" key="14">
    <source>
        <dbReference type="Pfam" id="PF02882"/>
    </source>
</evidence>